<evidence type="ECO:0000256" key="1">
    <source>
        <dbReference type="SAM" id="MobiDB-lite"/>
    </source>
</evidence>
<evidence type="ECO:0000313" key="3">
    <source>
        <dbReference type="Proteomes" id="UP000023435"/>
    </source>
</evidence>
<feature type="region of interest" description="Disordered" evidence="1">
    <location>
        <begin position="1"/>
        <end position="30"/>
    </location>
</feature>
<reference evidence="2 3" key="1">
    <citation type="journal article" date="2014" name="Genome Announc.">
        <title>Draft Genome Sequence of Lysobacter capsici AZ78, a Bacterium Antagonistic to Plant-Pathogenic Oomycetes.</title>
        <authorList>
            <person name="Puopolo G."/>
            <person name="Sonego P."/>
            <person name="Engelen K."/>
            <person name="Pertot I."/>
        </authorList>
    </citation>
    <scope>NUCLEOTIDE SEQUENCE [LARGE SCALE GENOMIC DNA]</scope>
    <source>
        <strain evidence="2 3">AZ78</strain>
    </source>
</reference>
<dbReference type="EMBL" id="JAJA02000001">
    <property type="protein sequence ID" value="KWS05175.1"/>
    <property type="molecule type" value="Genomic_DNA"/>
</dbReference>
<dbReference type="AlphaFoldDB" id="A0A108U9S8"/>
<organism evidence="2 3">
    <name type="scientific">Lysobacter capsici AZ78</name>
    <dbReference type="NCBI Taxonomy" id="1444315"/>
    <lineage>
        <taxon>Bacteria</taxon>
        <taxon>Pseudomonadati</taxon>
        <taxon>Pseudomonadota</taxon>
        <taxon>Gammaproteobacteria</taxon>
        <taxon>Lysobacterales</taxon>
        <taxon>Lysobacteraceae</taxon>
        <taxon>Lysobacter</taxon>
    </lineage>
</organism>
<proteinExistence type="predicted"/>
<sequence length="109" mass="11875">MASGGRPGVAAQSSPHLGEGTVEHAQAAARNQSRHVFPLASDGRPCAASLLWEQIRSSGLKLMGNRCDFFCSEFGGSRRCRSRHAGTMRKFATLKAATRDSHRHRREPS</sequence>
<comment type="caution">
    <text evidence="2">The sequence shown here is derived from an EMBL/GenBank/DDBJ whole genome shotgun (WGS) entry which is preliminary data.</text>
</comment>
<evidence type="ECO:0000313" key="2">
    <source>
        <dbReference type="EMBL" id="KWS05175.1"/>
    </source>
</evidence>
<keyword evidence="3" id="KW-1185">Reference proteome</keyword>
<name>A0A108U9S8_9GAMM</name>
<gene>
    <name evidence="2" type="ORF">AZ78_2726</name>
</gene>
<dbReference type="Proteomes" id="UP000023435">
    <property type="component" value="Unassembled WGS sequence"/>
</dbReference>
<protein>
    <submittedName>
        <fullName evidence="2">Uncharacterized protein</fullName>
    </submittedName>
</protein>
<accession>A0A108U9S8</accession>